<protein>
    <submittedName>
        <fullName evidence="3">Coiled-coil domain-containing protein 142</fullName>
    </submittedName>
</protein>
<reference evidence="3" key="1">
    <citation type="submission" date="2025-08" db="UniProtKB">
        <authorList>
            <consortium name="RefSeq"/>
        </authorList>
    </citation>
    <scope>IDENTIFICATION</scope>
</reference>
<dbReference type="GeneID" id="105368487"/>
<dbReference type="PANTHER" id="PTHR21436:SF2">
    <property type="entry name" value="COILED-COIL DOMAIN-CONTAINING PROTEIN 142"/>
    <property type="match status" value="1"/>
</dbReference>
<keyword evidence="2" id="KW-1185">Reference proteome</keyword>
<dbReference type="InterPro" id="IPR055350">
    <property type="entry name" value="CCDC142_C"/>
</dbReference>
<dbReference type="InterPro" id="IPR026700">
    <property type="entry name" value="CCDC142"/>
</dbReference>
<dbReference type="Pfam" id="PF14923">
    <property type="entry name" value="CCDC142"/>
    <property type="match status" value="1"/>
</dbReference>
<sequence>MDSNYRANVGKWLPRASATLEKCFADSLKFNETINGLAGQIAALMKHDIRIDSYNKTNVNTIARFMRKLINELVSCANEENLRIVFRLVNVYNKLLNVDHDVSDLSINIFHNDCPNMLVLEKQLSITRILKMLAKNRAEEYCHELIDCALSNYRSTCDKDDTRFITPNDVDISDNSSIEIYRTLTKHLTLPIAKIADAQEANSNVENIQALVNTQNDEILELLNIIKIISPYLFGPDTTKMNNDKVKIRRAAVTKIIEFYQEVAWSSVSTILDHVVLWWSPEALAVRHDDGSKHLKDWLQQFIKEKDVPSTVRPALQTLCDALGSHMTVTGWDKFFRLAYIDAFECQSKAASEVSEKCTIKGTDTGQKFVDVFYLLMTLSNECETDGEWIVGAPLIELPLSEQIVVLHRMDHSVHTMRLWVMQETRMIAHTWDLQVFFLLVKGDIVNCIDVLSNLKVADHSNKLQEKIMNVQVYVCAKMRAKIISEVMANIQLLKDSPTLCINILAKIGRVISLTNLHMCFPKSNYWRQNLSTAPSTTSFYVETYFERVLLPVLKVIEDFEISNMILQIMCEAWLDHIYLHKIKFSEWGALQLLTDFAHVLTWVTNCSIISENVRPHLLKNEVLRRCEGVGRLLLRHPGEAISMNKKLLKKTTQNGSFESFGLERMPAEMYVPNQEQWLELRAAKRFNFCCL</sequence>
<name>A0AAJ6YWV8_9HYME</name>
<dbReference type="AlphaFoldDB" id="A0AAJ6YWV8"/>
<feature type="domain" description="Coiled-coil protein 142 C-terminal" evidence="1">
    <location>
        <begin position="265"/>
        <end position="640"/>
    </location>
</feature>
<accession>A0AAJ6YWV8</accession>
<gene>
    <name evidence="3" type="primary">LOC105368487</name>
</gene>
<dbReference type="KEGG" id="csol:105368487"/>
<evidence type="ECO:0000313" key="2">
    <source>
        <dbReference type="Proteomes" id="UP000695007"/>
    </source>
</evidence>
<evidence type="ECO:0000259" key="1">
    <source>
        <dbReference type="Pfam" id="PF14923"/>
    </source>
</evidence>
<organism evidence="2 3">
    <name type="scientific">Ceratosolen solmsi marchali</name>
    <dbReference type="NCBI Taxonomy" id="326594"/>
    <lineage>
        <taxon>Eukaryota</taxon>
        <taxon>Metazoa</taxon>
        <taxon>Ecdysozoa</taxon>
        <taxon>Arthropoda</taxon>
        <taxon>Hexapoda</taxon>
        <taxon>Insecta</taxon>
        <taxon>Pterygota</taxon>
        <taxon>Neoptera</taxon>
        <taxon>Endopterygota</taxon>
        <taxon>Hymenoptera</taxon>
        <taxon>Apocrita</taxon>
        <taxon>Proctotrupomorpha</taxon>
        <taxon>Chalcidoidea</taxon>
        <taxon>Agaonidae</taxon>
        <taxon>Agaoninae</taxon>
        <taxon>Ceratosolen</taxon>
    </lineage>
</organism>
<dbReference type="RefSeq" id="XP_011505801.1">
    <property type="nucleotide sequence ID" value="XM_011507499.1"/>
</dbReference>
<dbReference type="Proteomes" id="UP000695007">
    <property type="component" value="Unplaced"/>
</dbReference>
<proteinExistence type="predicted"/>
<evidence type="ECO:0000313" key="3">
    <source>
        <dbReference type="RefSeq" id="XP_011505801.1"/>
    </source>
</evidence>
<dbReference type="PANTHER" id="PTHR21436">
    <property type="entry name" value="COILED-COIL DOMAIN-CONTAINING PROTEIN 142"/>
    <property type="match status" value="1"/>
</dbReference>